<reference evidence="2 3" key="1">
    <citation type="submission" date="2023-10" db="EMBL/GenBank/DDBJ databases">
        <title>Development of a sustainable strategy for remediation of hydrocarbon-contaminated territories based on the waste exchange concept.</title>
        <authorList>
            <person name="Krivoruchko A."/>
        </authorList>
    </citation>
    <scope>NUCLEOTIDE SEQUENCE [LARGE SCALE GENOMIC DNA]</scope>
    <source>
        <strain evidence="2 3">IEGM 1203</strain>
    </source>
</reference>
<accession>A0ABU4BM76</accession>
<dbReference type="EMBL" id="JAWLKB010000001">
    <property type="protein sequence ID" value="MDV6265291.1"/>
    <property type="molecule type" value="Genomic_DNA"/>
</dbReference>
<feature type="transmembrane region" description="Helical" evidence="1">
    <location>
        <begin position="103"/>
        <end position="126"/>
    </location>
</feature>
<keyword evidence="3" id="KW-1185">Reference proteome</keyword>
<feature type="transmembrane region" description="Helical" evidence="1">
    <location>
        <begin position="65"/>
        <end position="91"/>
    </location>
</feature>
<comment type="caution">
    <text evidence="2">The sequence shown here is derived from an EMBL/GenBank/DDBJ whole genome shotgun (WGS) entry which is preliminary data.</text>
</comment>
<name>A0ABU4BM76_RHOGO</name>
<sequence>MAKRIWRNAAVRPADRKTLVAELDSELRGACAEGLDSTAVVGEDAPETLRMWADERQMSGRAHRLGLIIPVALLAVAIGLSGTLGVLAAAFANVYTSSPGLLALPLAATSGALAYLCAVVSVWVVLRRCGDPHTAATTKRLAIVLPIGSILAVGGGVGAAWLLNFTATAFTFTVVVAVVVLILALTVASARHLALTPGRGADLDQPQPS</sequence>
<evidence type="ECO:0000256" key="1">
    <source>
        <dbReference type="SAM" id="Phobius"/>
    </source>
</evidence>
<evidence type="ECO:0000313" key="3">
    <source>
        <dbReference type="Proteomes" id="UP001185927"/>
    </source>
</evidence>
<dbReference type="Proteomes" id="UP001185927">
    <property type="component" value="Unassembled WGS sequence"/>
</dbReference>
<protein>
    <recommendedName>
        <fullName evidence="4">Integral membrane protein</fullName>
    </recommendedName>
</protein>
<feature type="transmembrane region" description="Helical" evidence="1">
    <location>
        <begin position="141"/>
        <end position="163"/>
    </location>
</feature>
<proteinExistence type="predicted"/>
<feature type="transmembrane region" description="Helical" evidence="1">
    <location>
        <begin position="169"/>
        <end position="190"/>
    </location>
</feature>
<organism evidence="2 3">
    <name type="scientific">Rhodococcus globerulus</name>
    <dbReference type="NCBI Taxonomy" id="33008"/>
    <lineage>
        <taxon>Bacteria</taxon>
        <taxon>Bacillati</taxon>
        <taxon>Actinomycetota</taxon>
        <taxon>Actinomycetes</taxon>
        <taxon>Mycobacteriales</taxon>
        <taxon>Nocardiaceae</taxon>
        <taxon>Rhodococcus</taxon>
    </lineage>
</organism>
<keyword evidence="1" id="KW-0472">Membrane</keyword>
<evidence type="ECO:0008006" key="4">
    <source>
        <dbReference type="Google" id="ProtNLM"/>
    </source>
</evidence>
<keyword evidence="1" id="KW-1133">Transmembrane helix</keyword>
<gene>
    <name evidence="2" type="ORF">R3Q16_01645</name>
</gene>
<keyword evidence="1" id="KW-0812">Transmembrane</keyword>
<dbReference type="RefSeq" id="WP_317540441.1">
    <property type="nucleotide sequence ID" value="NZ_JAWLKB010000001.1"/>
</dbReference>
<evidence type="ECO:0000313" key="2">
    <source>
        <dbReference type="EMBL" id="MDV6265291.1"/>
    </source>
</evidence>